<keyword evidence="1" id="KW-0472">Membrane</keyword>
<accession>A0A4S4NE42</accession>
<dbReference type="EMBL" id="SRKY01000007">
    <property type="protein sequence ID" value="THH34300.1"/>
    <property type="molecule type" value="Genomic_DNA"/>
</dbReference>
<sequence length="90" mass="8886">MLSFLDLLGTIGASILGLPGILGVALGMMTRNLIVAAVLGGGVGVVSPLLLGGSHSTHVPITPLEYGVALVVGVLAGLIGCTIRRRGATV</sequence>
<organism evidence="2 3">
    <name type="scientific">Aliishimia ponticola</name>
    <dbReference type="NCBI Taxonomy" id="2499833"/>
    <lineage>
        <taxon>Bacteria</taxon>
        <taxon>Pseudomonadati</taxon>
        <taxon>Pseudomonadota</taxon>
        <taxon>Alphaproteobacteria</taxon>
        <taxon>Rhodobacterales</taxon>
        <taxon>Paracoccaceae</taxon>
        <taxon>Aliishimia</taxon>
    </lineage>
</organism>
<dbReference type="RefSeq" id="WP_136464682.1">
    <property type="nucleotide sequence ID" value="NZ_SRKY01000007.1"/>
</dbReference>
<keyword evidence="1" id="KW-1133">Transmembrane helix</keyword>
<feature type="transmembrane region" description="Helical" evidence="1">
    <location>
        <begin position="6"/>
        <end position="26"/>
    </location>
</feature>
<evidence type="ECO:0000256" key="1">
    <source>
        <dbReference type="SAM" id="Phobius"/>
    </source>
</evidence>
<proteinExistence type="predicted"/>
<feature type="transmembrane region" description="Helical" evidence="1">
    <location>
        <begin position="33"/>
        <end position="52"/>
    </location>
</feature>
<protein>
    <submittedName>
        <fullName evidence="2">Uncharacterized protein</fullName>
    </submittedName>
</protein>
<dbReference type="Proteomes" id="UP000306602">
    <property type="component" value="Unassembled WGS sequence"/>
</dbReference>
<gene>
    <name evidence="2" type="ORF">E4Z66_19070</name>
</gene>
<keyword evidence="3" id="KW-1185">Reference proteome</keyword>
<dbReference type="AlphaFoldDB" id="A0A4S4NE42"/>
<dbReference type="OrthoDB" id="7709196at2"/>
<reference evidence="2 3" key="1">
    <citation type="submission" date="2019-04" db="EMBL/GenBank/DDBJ databases">
        <title>Shimia ponticola sp. nov., isolated from seawater.</title>
        <authorList>
            <person name="Kim Y.-O."/>
            <person name="Yoon J.-H."/>
        </authorList>
    </citation>
    <scope>NUCLEOTIDE SEQUENCE [LARGE SCALE GENOMIC DNA]</scope>
    <source>
        <strain evidence="2 3">MYP11</strain>
    </source>
</reference>
<evidence type="ECO:0000313" key="2">
    <source>
        <dbReference type="EMBL" id="THH34300.1"/>
    </source>
</evidence>
<keyword evidence="1" id="KW-0812">Transmembrane</keyword>
<comment type="caution">
    <text evidence="2">The sequence shown here is derived from an EMBL/GenBank/DDBJ whole genome shotgun (WGS) entry which is preliminary data.</text>
</comment>
<feature type="transmembrane region" description="Helical" evidence="1">
    <location>
        <begin position="64"/>
        <end position="83"/>
    </location>
</feature>
<name>A0A4S4NE42_9RHOB</name>
<evidence type="ECO:0000313" key="3">
    <source>
        <dbReference type="Proteomes" id="UP000306602"/>
    </source>
</evidence>